<keyword evidence="2" id="KW-1185">Reference proteome</keyword>
<dbReference type="Proteomes" id="UP000053279">
    <property type="component" value="Unassembled WGS sequence"/>
</dbReference>
<evidence type="ECO:0000313" key="2">
    <source>
        <dbReference type="Proteomes" id="UP000053279"/>
    </source>
</evidence>
<name>R1E3V0_NANST</name>
<reference evidence="1 2" key="1">
    <citation type="submission" date="2013-02" db="EMBL/GenBank/DDBJ databases">
        <title>Insights into archaeal evolution and symbiosis from the genomes of a Nanoarchaeon and its crenarchaeal host from Yellowstone National Park.</title>
        <authorList>
            <person name="Podar M."/>
            <person name="Makarova K.S."/>
            <person name="Graham D.E."/>
            <person name="Wolf Y.I."/>
            <person name="Koonin E.V."/>
            <person name="Reysenbach A.-L."/>
        </authorList>
    </citation>
    <scope>NUCLEOTIDE SEQUENCE [LARGE SCALE GENOMIC DNA]</scope>
</reference>
<evidence type="ECO:0000313" key="1">
    <source>
        <dbReference type="EMBL" id="EOD42328.1"/>
    </source>
</evidence>
<sequence length="357" mass="41575">MGLKDIFRKKLKEAHQLEKDYLDLANRYNLDYITGSDHFIILSNKRLSEDADRRKSDTSPWPGIKIHSPLSVKMYNILRSYDFTQMLKNEEIDGIKVYLYDDPSTKHKEVTIYISLGSMPNLGKLLNILEKNGISIQPALSSYYHQGYKMVLLNRIPIDSYTGVFVRYSTDFTGKMNIRDIENIRNSIMSNIDTKNINNYINQVKILQDYIIGKYIDKIDDRVWRSAADTSSPRIVAVPRGWLLNNQYNLDEILRNSYTSLKDFYYKLLRNSDPKELLRYSSTIYTFIKLGEIDGTIVAYPAIIISYDKNNNLLEAYDIFRAKIVKYNLSNEEDITAISRDPESELYEFLKYGTVIS</sequence>
<accession>R1E3V0</accession>
<dbReference type="EMBL" id="APJZ01000004">
    <property type="protein sequence ID" value="EOD42328.1"/>
    <property type="molecule type" value="Genomic_DNA"/>
</dbReference>
<protein>
    <submittedName>
        <fullName evidence="1">Uncharacterized protein</fullName>
    </submittedName>
</protein>
<proteinExistence type="predicted"/>
<dbReference type="AlphaFoldDB" id="R1E3V0"/>
<comment type="caution">
    <text evidence="1">The sequence shown here is derived from an EMBL/GenBank/DDBJ whole genome shotgun (WGS) entry which is preliminary data.</text>
</comment>
<organism evidence="1 2">
    <name type="scientific">Nanobsidianus stetteri</name>
    <dbReference type="NCBI Taxonomy" id="1294122"/>
    <lineage>
        <taxon>Archaea</taxon>
        <taxon>Nanobdellota</taxon>
        <taxon>Candidatus Nanoarchaeia</taxon>
        <taxon>Nanoarchaeales</taxon>
        <taxon>Nanopusillaceae</taxon>
        <taxon>Candidatus Nanobsidianus</taxon>
    </lineage>
</organism>
<gene>
    <name evidence="1" type="ORF">Nst1_486</name>
</gene>